<dbReference type="SMART" id="SM00867">
    <property type="entry name" value="YceI"/>
    <property type="match status" value="1"/>
</dbReference>
<protein>
    <recommendedName>
        <fullName evidence="2">Lipid/polyisoprenoid-binding YceI-like domain-containing protein</fullName>
    </recommendedName>
</protein>
<evidence type="ECO:0000313" key="4">
    <source>
        <dbReference type="Proteomes" id="UP000612362"/>
    </source>
</evidence>
<evidence type="ECO:0000259" key="2">
    <source>
        <dbReference type="SMART" id="SM00867"/>
    </source>
</evidence>
<gene>
    <name evidence="3" type="ORF">KSX_01380</name>
</gene>
<evidence type="ECO:0000313" key="3">
    <source>
        <dbReference type="EMBL" id="GHO41975.1"/>
    </source>
</evidence>
<accession>A0A8J3MR59</accession>
<reference evidence="3" key="1">
    <citation type="submission" date="2020-10" db="EMBL/GenBank/DDBJ databases">
        <title>Taxonomic study of unclassified bacteria belonging to the class Ktedonobacteria.</title>
        <authorList>
            <person name="Yabe S."/>
            <person name="Wang C.M."/>
            <person name="Zheng Y."/>
            <person name="Sakai Y."/>
            <person name="Cavaletti L."/>
            <person name="Monciardini P."/>
            <person name="Donadio S."/>
        </authorList>
    </citation>
    <scope>NUCLEOTIDE SEQUENCE</scope>
    <source>
        <strain evidence="3">SOSP1-1</strain>
    </source>
</reference>
<dbReference type="InterPro" id="IPR036761">
    <property type="entry name" value="TTHA0802/YceI-like_sf"/>
</dbReference>
<dbReference type="RefSeq" id="WP_220191572.1">
    <property type="nucleotide sequence ID" value="NZ_BNJF01000001.1"/>
</dbReference>
<dbReference type="EMBL" id="BNJF01000001">
    <property type="protein sequence ID" value="GHO41975.1"/>
    <property type="molecule type" value="Genomic_DNA"/>
</dbReference>
<comment type="similarity">
    <text evidence="1">Belongs to the UPF0312 family.</text>
</comment>
<dbReference type="PANTHER" id="PTHR34406">
    <property type="entry name" value="PROTEIN YCEI"/>
    <property type="match status" value="1"/>
</dbReference>
<dbReference type="PANTHER" id="PTHR34406:SF1">
    <property type="entry name" value="PROTEIN YCEI"/>
    <property type="match status" value="1"/>
</dbReference>
<dbReference type="AlphaFoldDB" id="A0A8J3MR59"/>
<dbReference type="Pfam" id="PF04264">
    <property type="entry name" value="YceI"/>
    <property type="match status" value="1"/>
</dbReference>
<dbReference type="InterPro" id="IPR007372">
    <property type="entry name" value="Lipid/polyisoprenoid-bd_YceI"/>
</dbReference>
<keyword evidence="4" id="KW-1185">Reference proteome</keyword>
<evidence type="ECO:0000256" key="1">
    <source>
        <dbReference type="ARBA" id="ARBA00008812"/>
    </source>
</evidence>
<comment type="caution">
    <text evidence="3">The sequence shown here is derived from an EMBL/GenBank/DDBJ whole genome shotgun (WGS) entry which is preliminary data.</text>
</comment>
<organism evidence="3 4">
    <name type="scientific">Ktedonospora formicarum</name>
    <dbReference type="NCBI Taxonomy" id="2778364"/>
    <lineage>
        <taxon>Bacteria</taxon>
        <taxon>Bacillati</taxon>
        <taxon>Chloroflexota</taxon>
        <taxon>Ktedonobacteria</taxon>
        <taxon>Ktedonobacterales</taxon>
        <taxon>Ktedonobacteraceae</taxon>
        <taxon>Ktedonospora</taxon>
    </lineage>
</organism>
<dbReference type="Gene3D" id="2.40.128.110">
    <property type="entry name" value="Lipid/polyisoprenoid-binding, YceI-like"/>
    <property type="match status" value="1"/>
</dbReference>
<dbReference type="SUPFAM" id="SSF101874">
    <property type="entry name" value="YceI-like"/>
    <property type="match status" value="1"/>
</dbReference>
<feature type="domain" description="Lipid/polyisoprenoid-binding YceI-like" evidence="2">
    <location>
        <begin position="2"/>
        <end position="172"/>
    </location>
</feature>
<proteinExistence type="inferred from homology"/>
<sequence>MPWEIDPHHTLVEFSVTHLTINIVKGRFKDVHGTIHLDTQHPENSWVKARIQAASIDTGVTQRDAHLRSADFFEVVKYPTITFESTSVRPIGPKSSIVTGNLTLHGITGTIELQTEFTGSVRDPLTESIRIGLTARGILDRRAFQMRFNQLVGDGLPLVGNRVHIELRIEALHV</sequence>
<name>A0A8J3MR59_9CHLR</name>
<dbReference type="Proteomes" id="UP000612362">
    <property type="component" value="Unassembled WGS sequence"/>
</dbReference>